<feature type="transmembrane region" description="Helical" evidence="11">
    <location>
        <begin position="84"/>
        <end position="106"/>
    </location>
</feature>
<dbReference type="PROSITE" id="PS50869">
    <property type="entry name" value="BRICHOS"/>
    <property type="match status" value="1"/>
</dbReference>
<keyword evidence="4" id="KW-0964">Secreted</keyword>
<keyword evidence="11" id="KW-1133">Transmembrane helix</keyword>
<evidence type="ECO:0000256" key="3">
    <source>
        <dbReference type="ARBA" id="ARBA00022439"/>
    </source>
</evidence>
<keyword evidence="5" id="KW-0305">Gaseous exchange</keyword>
<comment type="function">
    <text evidence="1">Pulmonary surfactant associated proteins promote alveolar stability by lowering the surface tension at the air-liquid interface in the peripheral air spaces.</text>
</comment>
<evidence type="ECO:0000256" key="9">
    <source>
        <dbReference type="ARBA" id="ARBA00044778"/>
    </source>
</evidence>
<evidence type="ECO:0000256" key="4">
    <source>
        <dbReference type="ARBA" id="ARBA00022525"/>
    </source>
</evidence>
<evidence type="ECO:0000256" key="8">
    <source>
        <dbReference type="ARBA" id="ARBA00023288"/>
    </source>
</evidence>
<evidence type="ECO:0000256" key="7">
    <source>
        <dbReference type="ARBA" id="ARBA00023157"/>
    </source>
</evidence>
<evidence type="ECO:0000313" key="14">
    <source>
        <dbReference type="Proteomes" id="UP001066276"/>
    </source>
</evidence>
<feature type="domain" description="BRICHOS" evidence="12">
    <location>
        <begin position="147"/>
        <end position="242"/>
    </location>
</feature>
<evidence type="ECO:0000256" key="6">
    <source>
        <dbReference type="ARBA" id="ARBA00023139"/>
    </source>
</evidence>
<keyword evidence="3" id="KW-0767">Surface film</keyword>
<dbReference type="InterPro" id="IPR015091">
    <property type="entry name" value="Surfactant_protein_propep"/>
</dbReference>
<keyword evidence="6" id="KW-0564">Palmitate</keyword>
<dbReference type="InterPro" id="IPR001729">
    <property type="entry name" value="SP-C"/>
</dbReference>
<reference evidence="13" key="1">
    <citation type="journal article" date="2022" name="bioRxiv">
        <title>Sequencing and chromosome-scale assembly of the giantPleurodeles waltlgenome.</title>
        <authorList>
            <person name="Brown T."/>
            <person name="Elewa A."/>
            <person name="Iarovenko S."/>
            <person name="Subramanian E."/>
            <person name="Araus A.J."/>
            <person name="Petzold A."/>
            <person name="Susuki M."/>
            <person name="Suzuki K.-i.T."/>
            <person name="Hayashi T."/>
            <person name="Toyoda A."/>
            <person name="Oliveira C."/>
            <person name="Osipova E."/>
            <person name="Leigh N.D."/>
            <person name="Simon A."/>
            <person name="Yun M.H."/>
        </authorList>
    </citation>
    <scope>NUCLEOTIDE SEQUENCE</scope>
    <source>
        <strain evidence="13">20211129_DDA</strain>
        <tissue evidence="13">Liver</tissue>
    </source>
</reference>
<keyword evidence="14" id="KW-1185">Reference proteome</keyword>
<dbReference type="Gene3D" id="3.30.390.150">
    <property type="match status" value="1"/>
</dbReference>
<comment type="caution">
    <text evidence="13">The sequence shown here is derived from an EMBL/GenBank/DDBJ whole genome shotgun (WGS) entry which is preliminary data.</text>
</comment>
<dbReference type="SMART" id="SM00019">
    <property type="entry name" value="SF_P"/>
    <property type="match status" value="1"/>
</dbReference>
<organism evidence="13 14">
    <name type="scientific">Pleurodeles waltl</name>
    <name type="common">Iberian ribbed newt</name>
    <dbReference type="NCBI Taxonomy" id="8319"/>
    <lineage>
        <taxon>Eukaryota</taxon>
        <taxon>Metazoa</taxon>
        <taxon>Chordata</taxon>
        <taxon>Craniata</taxon>
        <taxon>Vertebrata</taxon>
        <taxon>Euteleostomi</taxon>
        <taxon>Amphibia</taxon>
        <taxon>Batrachia</taxon>
        <taxon>Caudata</taxon>
        <taxon>Salamandroidea</taxon>
        <taxon>Salamandridae</taxon>
        <taxon>Pleurodelinae</taxon>
        <taxon>Pleurodeles</taxon>
    </lineage>
</organism>
<dbReference type="GO" id="GO:0005615">
    <property type="term" value="C:extracellular space"/>
    <property type="evidence" value="ECO:0007669"/>
    <property type="project" value="TreeGrafter"/>
</dbReference>
<keyword evidence="8" id="KW-0449">Lipoprotein</keyword>
<dbReference type="Proteomes" id="UP001066276">
    <property type="component" value="Chromosome 3_2"/>
</dbReference>
<dbReference type="Pfam" id="PF08999">
    <property type="entry name" value="SP_C-Propep"/>
    <property type="match status" value="1"/>
</dbReference>
<evidence type="ECO:0000256" key="10">
    <source>
        <dbReference type="ARBA" id="ARBA00044825"/>
    </source>
</evidence>
<accession>A0AAV7TX16</accession>
<dbReference type="EMBL" id="JANPWB010000006">
    <property type="protein sequence ID" value="KAJ1181182.1"/>
    <property type="molecule type" value="Genomic_DNA"/>
</dbReference>
<dbReference type="AlphaFoldDB" id="A0AAV7TX16"/>
<keyword evidence="11" id="KW-0472">Membrane</keyword>
<gene>
    <name evidence="13" type="ORF">NDU88_006392</name>
</gene>
<keyword evidence="11" id="KW-0812">Transmembrane</keyword>
<dbReference type="PANTHER" id="PTHR10800">
    <property type="entry name" value="PULMONARY SURFACTANT-ASSOCIATED PROTEIN C"/>
    <property type="match status" value="1"/>
</dbReference>
<evidence type="ECO:0000256" key="1">
    <source>
        <dbReference type="ARBA" id="ARBA00002263"/>
    </source>
</evidence>
<evidence type="ECO:0000313" key="13">
    <source>
        <dbReference type="EMBL" id="KAJ1181182.1"/>
    </source>
</evidence>
<evidence type="ECO:0000256" key="5">
    <source>
        <dbReference type="ARBA" id="ARBA00022713"/>
    </source>
</evidence>
<evidence type="ECO:0000256" key="2">
    <source>
        <dbReference type="ARBA" id="ARBA00004364"/>
    </source>
</evidence>
<evidence type="ECO:0000256" key="11">
    <source>
        <dbReference type="SAM" id="Phobius"/>
    </source>
</evidence>
<proteinExistence type="predicted"/>
<comment type="subcellular location">
    <subcellularLocation>
        <location evidence="2">Secreted</location>
        <location evidence="2">Extracellular space</location>
        <location evidence="2">Surface film</location>
    </subcellularLocation>
</comment>
<evidence type="ECO:0000259" key="12">
    <source>
        <dbReference type="PROSITE" id="PS50869"/>
    </source>
</evidence>
<sequence>MNLKKQRARGTDSTVAQARNMLCFLPETKEKAASLPQKADKDRVLQTREEATRMETGSKIDLVESPPVYSISPKGWTPEKKKKFLIISVVVVVLSLILVAAILIGVKMTQDHTEKIFQMTVKNPDGSESQQMATVNKQENVVTFYVTGKNSSSTILYDYSNSLICVRMNSEVCYLTKMSKSNIPSLDSISKSFQDLQSTSAGSAGSEAATLSYTVQKEPVADRSVLGTSINVLCSKVPIQWALESTGSQSRAFCFHVYICYKTWRGRLCGYYYRCR</sequence>
<keyword evidence="7" id="KW-1015">Disulfide bond</keyword>
<dbReference type="SMART" id="SM01039">
    <property type="entry name" value="BRICHOS"/>
    <property type="match status" value="1"/>
</dbReference>
<protein>
    <recommendedName>
        <fullName evidence="9">Surfactant protein C</fullName>
    </recommendedName>
    <alternativeName>
        <fullName evidence="10">Pulmonary surfactant-associated protein C</fullName>
    </alternativeName>
</protein>
<dbReference type="GO" id="GO:0007585">
    <property type="term" value="P:respiratory gaseous exchange by respiratory system"/>
    <property type="evidence" value="ECO:0007669"/>
    <property type="project" value="UniProtKB-KW"/>
</dbReference>
<dbReference type="Pfam" id="PF04089">
    <property type="entry name" value="BRICHOS"/>
    <property type="match status" value="1"/>
</dbReference>
<dbReference type="PANTHER" id="PTHR10800:SF4">
    <property type="entry name" value="PULMONARY SURFACTANT-ASSOCIATED PROTEIN C"/>
    <property type="match status" value="1"/>
</dbReference>
<dbReference type="InterPro" id="IPR007084">
    <property type="entry name" value="BRICHOS_dom"/>
</dbReference>
<name>A0AAV7TX16_PLEWA</name>